<dbReference type="EMBL" id="HBKQ01003516">
    <property type="protein sequence ID" value="CAE2205385.1"/>
    <property type="molecule type" value="Transcribed_RNA"/>
</dbReference>
<dbReference type="InterPro" id="IPR040008">
    <property type="entry name" value="Ribosomal_mL46"/>
</dbReference>
<dbReference type="Gene3D" id="3.90.79.10">
    <property type="entry name" value="Nucleoside Triphosphate Pyrophosphohydrolase"/>
    <property type="match status" value="1"/>
</dbReference>
<protein>
    <recommendedName>
        <fullName evidence="3">Ribosomal protein L46 N-terminal domain-containing protein</fullName>
    </recommendedName>
</protein>
<dbReference type="InterPro" id="IPR015797">
    <property type="entry name" value="NUDIX_hydrolase-like_dom_sf"/>
</dbReference>
<accession>A0A7S4M727</accession>
<dbReference type="GO" id="GO:0005762">
    <property type="term" value="C:mitochondrial large ribosomal subunit"/>
    <property type="evidence" value="ECO:0007669"/>
    <property type="project" value="TreeGrafter"/>
</dbReference>
<evidence type="ECO:0000256" key="1">
    <source>
        <dbReference type="SAM" id="MobiDB-lite"/>
    </source>
</evidence>
<evidence type="ECO:0000313" key="2">
    <source>
        <dbReference type="EMBL" id="CAE2205385.1"/>
    </source>
</evidence>
<name>A0A7S4M727_9STRA</name>
<reference evidence="2" key="1">
    <citation type="submission" date="2021-01" db="EMBL/GenBank/DDBJ databases">
        <authorList>
            <person name="Corre E."/>
            <person name="Pelletier E."/>
            <person name="Niang G."/>
            <person name="Scheremetjew M."/>
            <person name="Finn R."/>
            <person name="Kale V."/>
            <person name="Holt S."/>
            <person name="Cochrane G."/>
            <person name="Meng A."/>
            <person name="Brown T."/>
            <person name="Cohen L."/>
        </authorList>
    </citation>
    <scope>NUCLEOTIDE SEQUENCE</scope>
    <source>
        <strain evidence="2">Isolate 1302-5</strain>
    </source>
</reference>
<dbReference type="PANTHER" id="PTHR13124:SF12">
    <property type="entry name" value="LARGE RIBOSOMAL SUBUNIT PROTEIN ML46"/>
    <property type="match status" value="1"/>
</dbReference>
<feature type="region of interest" description="Disordered" evidence="1">
    <location>
        <begin position="48"/>
        <end position="69"/>
    </location>
</feature>
<dbReference type="PANTHER" id="PTHR13124">
    <property type="entry name" value="39S RIBOSOMAL PROTEIN L46, MITOCHONDRIAL PRECURSOR-RELATED"/>
    <property type="match status" value="1"/>
</dbReference>
<proteinExistence type="predicted"/>
<dbReference type="SUPFAM" id="SSF55811">
    <property type="entry name" value="Nudix"/>
    <property type="match status" value="1"/>
</dbReference>
<gene>
    <name evidence="2" type="ORF">OAUR00152_LOCUS2433</name>
</gene>
<dbReference type="GO" id="GO:0003735">
    <property type="term" value="F:structural constituent of ribosome"/>
    <property type="evidence" value="ECO:0007669"/>
    <property type="project" value="InterPro"/>
</dbReference>
<dbReference type="AlphaFoldDB" id="A0A7S4M727"/>
<evidence type="ECO:0008006" key="3">
    <source>
        <dbReference type="Google" id="ProtNLM"/>
    </source>
</evidence>
<organism evidence="2">
    <name type="scientific">Odontella aurita</name>
    <dbReference type="NCBI Taxonomy" id="265563"/>
    <lineage>
        <taxon>Eukaryota</taxon>
        <taxon>Sar</taxon>
        <taxon>Stramenopiles</taxon>
        <taxon>Ochrophyta</taxon>
        <taxon>Bacillariophyta</taxon>
        <taxon>Mediophyceae</taxon>
        <taxon>Biddulphiophycidae</taxon>
        <taxon>Eupodiscales</taxon>
        <taxon>Odontellaceae</taxon>
        <taxon>Odontella</taxon>
    </lineage>
</organism>
<sequence>MISAITPFRGRAASNMLCTRAAGLGGAIQMPFAPPIWTIPMRLNSSDESYEEQKSAKKQKRRDAWERKESRLASLKTRRAGRPMMGQKRKAFQTWFDPLRQKQLFQDRKARRDGLSWKVKVAAIIERQPLVTWDKPKWLKDYEELETYLQFFGKEFPKELEWTKFPTEFDRPNVTEEELIATLPEGFTPGPRETEADLTGNVRTLDRKLKTRVFLAVQENEKWTFPTAMARETETLLDTAKRATAEAAGTELVLYCPSNCPMAVDTFAYSDKDQGKNENKGYFGEKVFYFRVQRHDGDVEENAMNVDDFAWLDKDEMTERVNEQKDENLSTLFHYLL</sequence>